<feature type="non-terminal residue" evidence="13">
    <location>
        <position position="109"/>
    </location>
</feature>
<keyword evidence="9 11" id="KW-0067">ATP-binding</keyword>
<dbReference type="EC" id="2.7.1.21" evidence="2 11"/>
<dbReference type="InterPro" id="IPR001267">
    <property type="entry name" value="Thymidine_kinase"/>
</dbReference>
<keyword evidence="4 11" id="KW-0808">Transferase</keyword>
<dbReference type="AlphaFoldDB" id="A0ABC8KU05"/>
<protein>
    <recommendedName>
        <fullName evidence="2 11">Thymidine kinase</fullName>
        <ecNumber evidence="2 11">2.7.1.21</ecNumber>
    </recommendedName>
</protein>
<dbReference type="Pfam" id="PF00265">
    <property type="entry name" value="TK"/>
    <property type="match status" value="1"/>
</dbReference>
<dbReference type="PANTHER" id="PTHR11441:SF12">
    <property type="entry name" value="THYMIDINE KINASE A"/>
    <property type="match status" value="1"/>
</dbReference>
<keyword evidence="7 11" id="KW-0418">Kinase</keyword>
<dbReference type="Gene3D" id="3.40.50.300">
    <property type="entry name" value="P-loop containing nucleotide triphosphate hydrolases"/>
    <property type="match status" value="1"/>
</dbReference>
<dbReference type="InterPro" id="IPR027417">
    <property type="entry name" value="P-loop_NTPase"/>
</dbReference>
<keyword evidence="5" id="KW-0479">Metal-binding</keyword>
<evidence type="ECO:0000256" key="12">
    <source>
        <dbReference type="RuleBase" id="RU004165"/>
    </source>
</evidence>
<evidence type="ECO:0000256" key="6">
    <source>
        <dbReference type="ARBA" id="ARBA00022741"/>
    </source>
</evidence>
<accession>A0ABC8KU05</accession>
<keyword evidence="3 11" id="KW-0237">DNA synthesis</keyword>
<evidence type="ECO:0000256" key="5">
    <source>
        <dbReference type="ARBA" id="ARBA00022723"/>
    </source>
</evidence>
<dbReference type="PANTHER" id="PTHR11441">
    <property type="entry name" value="THYMIDINE KINASE"/>
    <property type="match status" value="1"/>
</dbReference>
<evidence type="ECO:0000256" key="11">
    <source>
        <dbReference type="RuleBase" id="RU000544"/>
    </source>
</evidence>
<reference evidence="13 14" key="1">
    <citation type="submission" date="2022-03" db="EMBL/GenBank/DDBJ databases">
        <authorList>
            <person name="Macdonald S."/>
            <person name="Ahmed S."/>
            <person name="Newling K."/>
        </authorList>
    </citation>
    <scope>NUCLEOTIDE SEQUENCE [LARGE SCALE GENOMIC DNA]</scope>
</reference>
<dbReference type="Proteomes" id="UP001642260">
    <property type="component" value="Unassembled WGS sequence"/>
</dbReference>
<gene>
    <name evidence="13" type="ORF">ERUC_LOCUS27788</name>
</gene>
<evidence type="ECO:0000256" key="9">
    <source>
        <dbReference type="ARBA" id="ARBA00022840"/>
    </source>
</evidence>
<name>A0ABC8KU05_ERUVS</name>
<dbReference type="EMBL" id="CAKOAT010322044">
    <property type="protein sequence ID" value="CAH8362032.1"/>
    <property type="molecule type" value="Genomic_DNA"/>
</dbReference>
<evidence type="ECO:0000256" key="7">
    <source>
        <dbReference type="ARBA" id="ARBA00022777"/>
    </source>
</evidence>
<proteinExistence type="inferred from homology"/>
<keyword evidence="8" id="KW-0862">Zinc</keyword>
<evidence type="ECO:0000313" key="13">
    <source>
        <dbReference type="EMBL" id="CAH8362032.1"/>
    </source>
</evidence>
<dbReference type="SUPFAM" id="SSF52540">
    <property type="entry name" value="P-loop containing nucleoside triphosphate hydrolases"/>
    <property type="match status" value="1"/>
</dbReference>
<keyword evidence="14" id="KW-1185">Reference proteome</keyword>
<evidence type="ECO:0000313" key="14">
    <source>
        <dbReference type="Proteomes" id="UP001642260"/>
    </source>
</evidence>
<comment type="similarity">
    <text evidence="1 12">Belongs to the thymidine kinase family.</text>
</comment>
<dbReference type="FunFam" id="3.40.50.300:FF:000948">
    <property type="entry name" value="Thymidine kinase"/>
    <property type="match status" value="1"/>
</dbReference>
<dbReference type="GO" id="GO:0005524">
    <property type="term" value="F:ATP binding"/>
    <property type="evidence" value="ECO:0007669"/>
    <property type="project" value="UniProtKB-KW"/>
</dbReference>
<dbReference type="GO" id="GO:0004797">
    <property type="term" value="F:thymidine kinase activity"/>
    <property type="evidence" value="ECO:0007669"/>
    <property type="project" value="UniProtKB-EC"/>
</dbReference>
<evidence type="ECO:0000256" key="2">
    <source>
        <dbReference type="ARBA" id="ARBA00012118"/>
    </source>
</evidence>
<comment type="caution">
    <text evidence="13">The sequence shown here is derived from an EMBL/GenBank/DDBJ whole genome shotgun (WGS) entry which is preliminary data.</text>
</comment>
<organism evidence="13 14">
    <name type="scientific">Eruca vesicaria subsp. sativa</name>
    <name type="common">Garden rocket</name>
    <name type="synonym">Eruca sativa</name>
    <dbReference type="NCBI Taxonomy" id="29727"/>
    <lineage>
        <taxon>Eukaryota</taxon>
        <taxon>Viridiplantae</taxon>
        <taxon>Streptophyta</taxon>
        <taxon>Embryophyta</taxon>
        <taxon>Tracheophyta</taxon>
        <taxon>Spermatophyta</taxon>
        <taxon>Magnoliopsida</taxon>
        <taxon>eudicotyledons</taxon>
        <taxon>Gunneridae</taxon>
        <taxon>Pentapetalae</taxon>
        <taxon>rosids</taxon>
        <taxon>malvids</taxon>
        <taxon>Brassicales</taxon>
        <taxon>Brassicaceae</taxon>
        <taxon>Brassiceae</taxon>
        <taxon>Eruca</taxon>
    </lineage>
</organism>
<sequence>MVKSSKDTRYAKYSMVTHDGIGFPCWALPDLMSFPDIFGQDGYAKLDVIGIEESQFFGDLYEFCCKVADDDGNTIVAGRDGDYLRRIFGAVLDIIPLADSVMKLTARFE</sequence>
<evidence type="ECO:0000256" key="4">
    <source>
        <dbReference type="ARBA" id="ARBA00022679"/>
    </source>
</evidence>
<dbReference type="GO" id="GO:0071897">
    <property type="term" value="P:DNA biosynthetic process"/>
    <property type="evidence" value="ECO:0007669"/>
    <property type="project" value="UniProtKB-KW"/>
</dbReference>
<evidence type="ECO:0000256" key="1">
    <source>
        <dbReference type="ARBA" id="ARBA00007587"/>
    </source>
</evidence>
<comment type="catalytic activity">
    <reaction evidence="10 11">
        <text>thymidine + ATP = dTMP + ADP + H(+)</text>
        <dbReference type="Rhea" id="RHEA:19129"/>
        <dbReference type="ChEBI" id="CHEBI:15378"/>
        <dbReference type="ChEBI" id="CHEBI:17748"/>
        <dbReference type="ChEBI" id="CHEBI:30616"/>
        <dbReference type="ChEBI" id="CHEBI:63528"/>
        <dbReference type="ChEBI" id="CHEBI:456216"/>
        <dbReference type="EC" id="2.7.1.21"/>
    </reaction>
</comment>
<evidence type="ECO:0000256" key="3">
    <source>
        <dbReference type="ARBA" id="ARBA00022634"/>
    </source>
</evidence>
<dbReference type="GO" id="GO:0046872">
    <property type="term" value="F:metal ion binding"/>
    <property type="evidence" value="ECO:0007669"/>
    <property type="project" value="UniProtKB-KW"/>
</dbReference>
<evidence type="ECO:0000256" key="8">
    <source>
        <dbReference type="ARBA" id="ARBA00022833"/>
    </source>
</evidence>
<evidence type="ECO:0000256" key="10">
    <source>
        <dbReference type="ARBA" id="ARBA00048254"/>
    </source>
</evidence>
<keyword evidence="6 11" id="KW-0547">Nucleotide-binding</keyword>